<dbReference type="Proteomes" id="UP001196413">
    <property type="component" value="Unassembled WGS sequence"/>
</dbReference>
<proteinExistence type="predicted"/>
<reference evidence="1" key="1">
    <citation type="submission" date="2021-06" db="EMBL/GenBank/DDBJ databases">
        <title>Parelaphostrongylus tenuis whole genome reference sequence.</title>
        <authorList>
            <person name="Garwood T.J."/>
            <person name="Larsen P.A."/>
            <person name="Fountain-Jones N.M."/>
            <person name="Garbe J.R."/>
            <person name="Macchietto M.G."/>
            <person name="Kania S.A."/>
            <person name="Gerhold R.W."/>
            <person name="Richards J.E."/>
            <person name="Wolf T.M."/>
        </authorList>
    </citation>
    <scope>NUCLEOTIDE SEQUENCE</scope>
    <source>
        <strain evidence="1">MNPRO001-30</strain>
        <tissue evidence="1">Meninges</tissue>
    </source>
</reference>
<accession>A0AAD5MVB4</accession>
<keyword evidence="2" id="KW-1185">Reference proteome</keyword>
<evidence type="ECO:0000313" key="1">
    <source>
        <dbReference type="EMBL" id="KAJ1351299.1"/>
    </source>
</evidence>
<dbReference type="EMBL" id="JAHQIW010001044">
    <property type="protein sequence ID" value="KAJ1351299.1"/>
    <property type="molecule type" value="Genomic_DNA"/>
</dbReference>
<protein>
    <submittedName>
        <fullName evidence="1">Uncharacterized protein</fullName>
    </submittedName>
</protein>
<evidence type="ECO:0000313" key="2">
    <source>
        <dbReference type="Proteomes" id="UP001196413"/>
    </source>
</evidence>
<organism evidence="1 2">
    <name type="scientific">Parelaphostrongylus tenuis</name>
    <name type="common">Meningeal worm</name>
    <dbReference type="NCBI Taxonomy" id="148309"/>
    <lineage>
        <taxon>Eukaryota</taxon>
        <taxon>Metazoa</taxon>
        <taxon>Ecdysozoa</taxon>
        <taxon>Nematoda</taxon>
        <taxon>Chromadorea</taxon>
        <taxon>Rhabditida</taxon>
        <taxon>Rhabditina</taxon>
        <taxon>Rhabditomorpha</taxon>
        <taxon>Strongyloidea</taxon>
        <taxon>Metastrongylidae</taxon>
        <taxon>Parelaphostrongylus</taxon>
    </lineage>
</organism>
<sequence>MPPGQARTRNFTVSGFTLPVNMVYSTDAAVRAKAFGIAASADAVQTLISRLVMQTVLDVLHQEGRSALLSDAIISDILSQLTIYIRYEPMECKDVEKDKEDLTQTFFIANR</sequence>
<gene>
    <name evidence="1" type="ORF">KIN20_007285</name>
</gene>
<dbReference type="AlphaFoldDB" id="A0AAD5MVB4"/>
<name>A0AAD5MVB4_PARTN</name>
<comment type="caution">
    <text evidence="1">The sequence shown here is derived from an EMBL/GenBank/DDBJ whole genome shotgun (WGS) entry which is preliminary data.</text>
</comment>